<proteinExistence type="predicted"/>
<keyword evidence="2" id="KW-1185">Reference proteome</keyword>
<gene>
    <name evidence="1" type="ORF">DPMN_017399</name>
</gene>
<reference evidence="1" key="2">
    <citation type="submission" date="2020-11" db="EMBL/GenBank/DDBJ databases">
        <authorList>
            <person name="McCartney M.A."/>
            <person name="Auch B."/>
            <person name="Kono T."/>
            <person name="Mallez S."/>
            <person name="Becker A."/>
            <person name="Gohl D.M."/>
            <person name="Silverstein K.A.T."/>
            <person name="Koren S."/>
            <person name="Bechman K.B."/>
            <person name="Herman A."/>
            <person name="Abrahante J.E."/>
            <person name="Garbe J."/>
        </authorList>
    </citation>
    <scope>NUCLEOTIDE SEQUENCE</scope>
    <source>
        <strain evidence="1">Duluth1</strain>
        <tissue evidence="1">Whole animal</tissue>
    </source>
</reference>
<protein>
    <submittedName>
        <fullName evidence="1">Uncharacterized protein</fullName>
    </submittedName>
</protein>
<dbReference type="AlphaFoldDB" id="A0A9D4NBA7"/>
<evidence type="ECO:0000313" key="1">
    <source>
        <dbReference type="EMBL" id="KAH3893253.1"/>
    </source>
</evidence>
<reference evidence="1" key="1">
    <citation type="journal article" date="2019" name="bioRxiv">
        <title>The Genome of the Zebra Mussel, Dreissena polymorpha: A Resource for Invasive Species Research.</title>
        <authorList>
            <person name="McCartney M.A."/>
            <person name="Auch B."/>
            <person name="Kono T."/>
            <person name="Mallez S."/>
            <person name="Zhang Y."/>
            <person name="Obille A."/>
            <person name="Becker A."/>
            <person name="Abrahante J.E."/>
            <person name="Garbe J."/>
            <person name="Badalamenti J.P."/>
            <person name="Herman A."/>
            <person name="Mangelson H."/>
            <person name="Liachko I."/>
            <person name="Sullivan S."/>
            <person name="Sone E.D."/>
            <person name="Koren S."/>
            <person name="Silverstein K.A.T."/>
            <person name="Beckman K.B."/>
            <person name="Gohl D.M."/>
        </authorList>
    </citation>
    <scope>NUCLEOTIDE SEQUENCE</scope>
    <source>
        <strain evidence="1">Duluth1</strain>
        <tissue evidence="1">Whole animal</tissue>
    </source>
</reference>
<dbReference type="Proteomes" id="UP000828390">
    <property type="component" value="Unassembled WGS sequence"/>
</dbReference>
<organism evidence="1 2">
    <name type="scientific">Dreissena polymorpha</name>
    <name type="common">Zebra mussel</name>
    <name type="synonym">Mytilus polymorpha</name>
    <dbReference type="NCBI Taxonomy" id="45954"/>
    <lineage>
        <taxon>Eukaryota</taxon>
        <taxon>Metazoa</taxon>
        <taxon>Spiralia</taxon>
        <taxon>Lophotrochozoa</taxon>
        <taxon>Mollusca</taxon>
        <taxon>Bivalvia</taxon>
        <taxon>Autobranchia</taxon>
        <taxon>Heteroconchia</taxon>
        <taxon>Euheterodonta</taxon>
        <taxon>Imparidentia</taxon>
        <taxon>Neoheterodontei</taxon>
        <taxon>Myida</taxon>
        <taxon>Dreissenoidea</taxon>
        <taxon>Dreissenidae</taxon>
        <taxon>Dreissena</taxon>
    </lineage>
</organism>
<evidence type="ECO:0000313" key="2">
    <source>
        <dbReference type="Proteomes" id="UP000828390"/>
    </source>
</evidence>
<dbReference type="EMBL" id="JAIWYP010000001">
    <property type="protein sequence ID" value="KAH3893253.1"/>
    <property type="molecule type" value="Genomic_DNA"/>
</dbReference>
<name>A0A9D4NBA7_DREPO</name>
<comment type="caution">
    <text evidence="1">The sequence shown here is derived from an EMBL/GenBank/DDBJ whole genome shotgun (WGS) entry which is preliminary data.</text>
</comment>
<sequence length="103" mass="12259">MTIIVSNSGAWMRQLKYFFLNHSIIFQCKYVNLLYAYPIINCNSHFSVCYLTHVERMCWYITVTDHMEVFIKHLYLVVFSVDNNDITVRNLTYASYLTCCFTT</sequence>
<accession>A0A9D4NBA7</accession>